<evidence type="ECO:0000313" key="3">
    <source>
        <dbReference type="Proteomes" id="UP001212841"/>
    </source>
</evidence>
<gene>
    <name evidence="2" type="ORF">HK097_003729</name>
</gene>
<dbReference type="Proteomes" id="UP001212841">
    <property type="component" value="Unassembled WGS sequence"/>
</dbReference>
<accession>A0AAD5SK58</accession>
<reference evidence="2" key="1">
    <citation type="submission" date="2020-05" db="EMBL/GenBank/DDBJ databases">
        <title>Phylogenomic resolution of chytrid fungi.</title>
        <authorList>
            <person name="Stajich J.E."/>
            <person name="Amses K."/>
            <person name="Simmons R."/>
            <person name="Seto K."/>
            <person name="Myers J."/>
            <person name="Bonds A."/>
            <person name="Quandt C.A."/>
            <person name="Barry K."/>
            <person name="Liu P."/>
            <person name="Grigoriev I."/>
            <person name="Longcore J.E."/>
            <person name="James T.Y."/>
        </authorList>
    </citation>
    <scope>NUCLEOTIDE SEQUENCE</scope>
    <source>
        <strain evidence="2">JEL0318</strain>
    </source>
</reference>
<sequence>MTTPNLSPNLSGSSTSTSPSVRRWNFPSFEYDGRELEPGESRIKDPVKVEKWVLGWKRIGAWTVCPGPVLDPNGFLEFKVWTSCGLDDRKLEQIGSRRLFTNAQLRLHMKDLQDERYGEGVVVEIEVKGSGCKNSTMEAETWDILMGFSVVSRLEVAHMKILRTSSNIAIRSLPGTVHVSGVEMCDCHLYNLIGSHLDELRLARVNIPIGRNALCSDKTKKLRKLFAWEVSGTLEKAIRYFITQCAAKPEWSLSSVALSAETSTKETLLALAQAESVTDIDVAYWTAFTDTIIG</sequence>
<proteinExistence type="predicted"/>
<feature type="region of interest" description="Disordered" evidence="1">
    <location>
        <begin position="1"/>
        <end position="20"/>
    </location>
</feature>
<dbReference type="EMBL" id="JADGJD010000019">
    <property type="protein sequence ID" value="KAJ3056846.1"/>
    <property type="molecule type" value="Genomic_DNA"/>
</dbReference>
<keyword evidence="3" id="KW-1185">Reference proteome</keyword>
<protein>
    <submittedName>
        <fullName evidence="2">Uncharacterized protein</fullName>
    </submittedName>
</protein>
<comment type="caution">
    <text evidence="2">The sequence shown here is derived from an EMBL/GenBank/DDBJ whole genome shotgun (WGS) entry which is preliminary data.</text>
</comment>
<name>A0AAD5SK58_9FUNG</name>
<evidence type="ECO:0000256" key="1">
    <source>
        <dbReference type="SAM" id="MobiDB-lite"/>
    </source>
</evidence>
<dbReference type="AlphaFoldDB" id="A0AAD5SK58"/>
<organism evidence="2 3">
    <name type="scientific">Rhizophlyctis rosea</name>
    <dbReference type="NCBI Taxonomy" id="64517"/>
    <lineage>
        <taxon>Eukaryota</taxon>
        <taxon>Fungi</taxon>
        <taxon>Fungi incertae sedis</taxon>
        <taxon>Chytridiomycota</taxon>
        <taxon>Chytridiomycota incertae sedis</taxon>
        <taxon>Chytridiomycetes</taxon>
        <taxon>Rhizophlyctidales</taxon>
        <taxon>Rhizophlyctidaceae</taxon>
        <taxon>Rhizophlyctis</taxon>
    </lineage>
</organism>
<evidence type="ECO:0000313" key="2">
    <source>
        <dbReference type="EMBL" id="KAJ3056846.1"/>
    </source>
</evidence>